<dbReference type="EMBL" id="JAPUFD010000008">
    <property type="protein sequence ID" value="MDI1488977.1"/>
    <property type="molecule type" value="Genomic_DNA"/>
</dbReference>
<dbReference type="AlphaFoldDB" id="A0AA43QNA1"/>
<evidence type="ECO:0000256" key="2">
    <source>
        <dbReference type="SAM" id="MobiDB-lite"/>
    </source>
</evidence>
<evidence type="ECO:0000313" key="3">
    <source>
        <dbReference type="EMBL" id="MDI1488977.1"/>
    </source>
</evidence>
<sequence length="143" mass="16475">MLQLSLSHEEWRFLQFGMILSSAAQIYGSAQRLYDKYRARQKEQELEKATKELERITEQLKKILRPGPQEPPPFLQDFMEFREEQRRRVLRGELPQSPEEFRLLFERELQGQQLQGPHELAGDGGSAAHGNEGHGIEGETTGG</sequence>
<accession>A0AA43QNA1</accession>
<keyword evidence="4" id="KW-1185">Reference proteome</keyword>
<evidence type="ECO:0000256" key="1">
    <source>
        <dbReference type="SAM" id="Coils"/>
    </source>
</evidence>
<comment type="caution">
    <text evidence="3">The sequence shown here is derived from an EMBL/GenBank/DDBJ whole genome shotgun (WGS) entry which is preliminary data.</text>
</comment>
<dbReference type="Proteomes" id="UP001161017">
    <property type="component" value="Unassembled WGS sequence"/>
</dbReference>
<name>A0AA43QNA1_9LECA</name>
<feature type="region of interest" description="Disordered" evidence="2">
    <location>
        <begin position="112"/>
        <end position="143"/>
    </location>
</feature>
<protein>
    <submittedName>
        <fullName evidence="3">Uncharacterized protein</fullName>
    </submittedName>
</protein>
<feature type="coiled-coil region" evidence="1">
    <location>
        <begin position="34"/>
        <end position="63"/>
    </location>
</feature>
<organism evidence="3 4">
    <name type="scientific">Ramalina farinacea</name>
    <dbReference type="NCBI Taxonomy" id="258253"/>
    <lineage>
        <taxon>Eukaryota</taxon>
        <taxon>Fungi</taxon>
        <taxon>Dikarya</taxon>
        <taxon>Ascomycota</taxon>
        <taxon>Pezizomycotina</taxon>
        <taxon>Lecanoromycetes</taxon>
        <taxon>OSLEUM clade</taxon>
        <taxon>Lecanoromycetidae</taxon>
        <taxon>Lecanorales</taxon>
        <taxon>Lecanorineae</taxon>
        <taxon>Ramalinaceae</taxon>
        <taxon>Ramalina</taxon>
    </lineage>
</organism>
<gene>
    <name evidence="3" type="ORF">OHK93_008254</name>
</gene>
<reference evidence="3" key="1">
    <citation type="journal article" date="2023" name="Genome Biol. Evol.">
        <title>First Whole Genome Sequence and Flow Cytometry Genome Size Data for the Lichen-Forming Fungus Ramalina farinacea (Ascomycota).</title>
        <authorList>
            <person name="Llewellyn T."/>
            <person name="Mian S."/>
            <person name="Hill R."/>
            <person name="Leitch I.J."/>
            <person name="Gaya E."/>
        </authorList>
    </citation>
    <scope>NUCLEOTIDE SEQUENCE</scope>
    <source>
        <strain evidence="3">LIQ254RAFAR</strain>
    </source>
</reference>
<proteinExistence type="predicted"/>
<keyword evidence="1" id="KW-0175">Coiled coil</keyword>
<evidence type="ECO:0000313" key="4">
    <source>
        <dbReference type="Proteomes" id="UP001161017"/>
    </source>
</evidence>